<reference evidence="2" key="1">
    <citation type="submission" date="2016-10" db="EMBL/GenBank/DDBJ databases">
        <authorList>
            <person name="Varghese N."/>
            <person name="Submissions S."/>
        </authorList>
    </citation>
    <scope>NUCLEOTIDE SEQUENCE [LARGE SCALE GENOMIC DNA]</scope>
    <source>
        <strain evidence="2">Nm10</strain>
    </source>
</reference>
<evidence type="ECO:0000313" key="2">
    <source>
        <dbReference type="Proteomes" id="UP000182882"/>
    </source>
</evidence>
<dbReference type="EMBL" id="FNLN01000020">
    <property type="protein sequence ID" value="SDU05084.1"/>
    <property type="molecule type" value="Genomic_DNA"/>
</dbReference>
<proteinExistence type="predicted"/>
<dbReference type="KEGG" id="nur:ATY38_08855"/>
<protein>
    <submittedName>
        <fullName evidence="1">Uncharacterized protein</fullName>
    </submittedName>
</protein>
<organism evidence="1 2">
    <name type="scientific">Nitrosomonas ureae</name>
    <dbReference type="NCBI Taxonomy" id="44577"/>
    <lineage>
        <taxon>Bacteria</taxon>
        <taxon>Pseudomonadati</taxon>
        <taxon>Pseudomonadota</taxon>
        <taxon>Betaproteobacteria</taxon>
        <taxon>Nitrosomonadales</taxon>
        <taxon>Nitrosomonadaceae</taxon>
        <taxon>Nitrosomonas</taxon>
    </lineage>
</organism>
<evidence type="ECO:0000313" key="1">
    <source>
        <dbReference type="EMBL" id="SDU05084.1"/>
    </source>
</evidence>
<keyword evidence="2" id="KW-1185">Reference proteome</keyword>
<accession>A0A0S3AJU5</accession>
<dbReference type="Proteomes" id="UP000182882">
    <property type="component" value="Unassembled WGS sequence"/>
</dbReference>
<gene>
    <name evidence="1" type="ORF">SAMN05216406_12018</name>
</gene>
<name>A0A0S3AJU5_9PROT</name>
<sequence>MGEIKFEKKTLVEAINTTLQEREQTAAEQSVATSGGRFHVRWDEGGSATALGQLPFFAEFLEVSGLFARWVDGCPMDYTSPNAPKVVDVLGTWLLSILDGQRRYAYVAGLRGDEVAPRILGMNKIISDESLRRALAHLAPAPCKYGTERFSIKQRRFGRCIGC</sequence>
<dbReference type="RefSeq" id="WP_062558987.1">
    <property type="nucleotide sequence ID" value="NZ_CP013341.1"/>
</dbReference>
<dbReference type="AlphaFoldDB" id="A0A0S3AJU5"/>